<dbReference type="Pfam" id="PF13242">
    <property type="entry name" value="Hydrolase_like"/>
    <property type="match status" value="1"/>
</dbReference>
<dbReference type="EMBL" id="KC811112">
    <property type="protein sequence ID" value="AGQ18778.1"/>
    <property type="molecule type" value="Genomic_DNA"/>
</dbReference>
<dbReference type="GO" id="GO:0016791">
    <property type="term" value="F:phosphatase activity"/>
    <property type="evidence" value="ECO:0007669"/>
    <property type="project" value="TreeGrafter"/>
</dbReference>
<dbReference type="PANTHER" id="PTHR19288">
    <property type="entry name" value="4-NITROPHENYLPHOSPHATASE-RELATED"/>
    <property type="match status" value="1"/>
</dbReference>
<dbReference type="InterPro" id="IPR023214">
    <property type="entry name" value="HAD_sf"/>
</dbReference>
<dbReference type="InterPro" id="IPR036412">
    <property type="entry name" value="HAD-like_sf"/>
</dbReference>
<organism evidence="1">
    <name type="scientific">Candidatus Actinomarina minuta</name>
    <dbReference type="NCBI Taxonomy" id="1389454"/>
    <lineage>
        <taxon>Bacteria</taxon>
        <taxon>Bacillati</taxon>
        <taxon>Actinomycetota</taxon>
        <taxon>Actinomycetes</taxon>
        <taxon>Candidatus Actinomarinidae</taxon>
        <taxon>Candidatus Actinomarinales</taxon>
        <taxon>Candidatus Actinomarineae</taxon>
        <taxon>Candidatus Actinomarinaceae</taxon>
        <taxon>Candidatus Actinomarina</taxon>
    </lineage>
</organism>
<evidence type="ECO:0000313" key="1">
    <source>
        <dbReference type="EMBL" id="AGQ18778.1"/>
    </source>
</evidence>
<sequence>MNTIATDLDGTIYLNNEIIPGVIESLLDLDKHNLKIIFITNNSSQAPMEICNKLEKLLSRDIDLDQIVTPLVILKQYLENKNLMIYVHGSDNLSNFVNSIANVTTNIDESQMVLIGRKEKYTQLEVNNIMSAYQNGSNIYALNKDLTFPINEFEFEEGNGAIVKEVEKLLNIEIRSFGKPDKLYSNFLHSNFENIAYVIGDRVDTDILLANEINAKSYLVNSSIQNYLSDEIADFKFDKFSDCISSIIKNLQN</sequence>
<protein>
    <submittedName>
        <fullName evidence="1">Putative sugar phosphatase</fullName>
    </submittedName>
</protein>
<name>S5DMW1_9ACTN</name>
<dbReference type="SUPFAM" id="SSF56784">
    <property type="entry name" value="HAD-like"/>
    <property type="match status" value="1"/>
</dbReference>
<dbReference type="InterPro" id="IPR006357">
    <property type="entry name" value="HAD-SF_hydro_IIA"/>
</dbReference>
<dbReference type="GO" id="GO:0005737">
    <property type="term" value="C:cytoplasm"/>
    <property type="evidence" value="ECO:0007669"/>
    <property type="project" value="TreeGrafter"/>
</dbReference>
<dbReference type="AlphaFoldDB" id="S5DMW1"/>
<dbReference type="PANTHER" id="PTHR19288:SF46">
    <property type="entry name" value="HALOACID DEHALOGENASE-LIKE HYDROLASE DOMAIN-CONTAINING PROTEIN 2"/>
    <property type="match status" value="1"/>
</dbReference>
<reference evidence="1" key="1">
    <citation type="journal article" date="2013" name="Sci. Rep.">
        <title>Metagenomics uncovers a new group of low GC and ultra-small marine Actinobacteria.</title>
        <authorList>
            <person name="Ghai R."/>
            <person name="Mizuno C.M."/>
            <person name="Picazo A."/>
            <person name="Camacho A."/>
            <person name="Rodriguez-Valera F."/>
        </authorList>
    </citation>
    <scope>NUCLEOTIDE SEQUENCE</scope>
</reference>
<dbReference type="Gene3D" id="3.40.50.1000">
    <property type="entry name" value="HAD superfamily/HAD-like"/>
    <property type="match status" value="2"/>
</dbReference>
<dbReference type="Pfam" id="PF13344">
    <property type="entry name" value="Hydrolase_6"/>
    <property type="match status" value="1"/>
</dbReference>
<proteinExistence type="predicted"/>
<accession>S5DMW1</accession>